<dbReference type="EMBL" id="JAAGWY010000001">
    <property type="protein sequence ID" value="NEN04975.1"/>
    <property type="molecule type" value="Genomic_DNA"/>
</dbReference>
<dbReference type="GO" id="GO:0006043">
    <property type="term" value="P:glucosamine catabolic process"/>
    <property type="evidence" value="ECO:0007669"/>
    <property type="project" value="TreeGrafter"/>
</dbReference>
<keyword evidence="6" id="KW-1185">Reference proteome</keyword>
<feature type="active site" description="Proton acceptor; for enolization step" evidence="3">
    <location>
        <position position="67"/>
    </location>
</feature>
<comment type="pathway">
    <text evidence="3">Amino-sugar metabolism; N-acetylneuraminate degradation; D-fructose 6-phosphate from N-acetylneuraminate: step 5/5.</text>
</comment>
<keyword evidence="1 3" id="KW-0378">Hydrolase</keyword>
<accession>A0A6L9XUN7</accession>
<feature type="site" description="Part of the allosteric site" evidence="3">
    <location>
        <position position="156"/>
    </location>
</feature>
<name>A0A6L9XUN7_9MICO</name>
<proteinExistence type="inferred from homology"/>
<sequence>MEVIILPDAVDVGRFAAAKVAAIVARKPSAVIGLATGSSPRGIYADLRRRVDAREISFSRARGFALDEYVGIPLDHPESYASVIAREVVEPLGFDPANVRVPDGRAADLDVAAAEFEAAIAAAGGVDLQILGIGANGHLGFNEPTSSFASRTRIKTLAQLTRQDNARFFDSLDDVPTHCMTQGLGTILDAREVVLVAQGPAKADAIAAAVEGPLSAFVPASALQLHAHATVVVDEESAANLTLADYYRYTLAHKPSGPRHTFAPALPASAQLW</sequence>
<feature type="site" description="Part of the allosteric site" evidence="3">
    <location>
        <position position="155"/>
    </location>
</feature>
<evidence type="ECO:0000313" key="6">
    <source>
        <dbReference type="Proteomes" id="UP000474967"/>
    </source>
</evidence>
<comment type="activity regulation">
    <text evidence="3">Allosterically activated by N-acetylglucosamine 6-phosphate (GlcNAc6P).</text>
</comment>
<dbReference type="NCBIfam" id="TIGR00502">
    <property type="entry name" value="nagB"/>
    <property type="match status" value="1"/>
</dbReference>
<dbReference type="GO" id="GO:0019262">
    <property type="term" value="P:N-acetylneuraminate catabolic process"/>
    <property type="evidence" value="ECO:0007669"/>
    <property type="project" value="UniProtKB-UniRule"/>
</dbReference>
<dbReference type="GO" id="GO:0006046">
    <property type="term" value="P:N-acetylglucosamine catabolic process"/>
    <property type="evidence" value="ECO:0007669"/>
    <property type="project" value="UniProtKB-UniRule"/>
</dbReference>
<dbReference type="CDD" id="cd01399">
    <property type="entry name" value="GlcN6P_deaminase"/>
    <property type="match status" value="1"/>
</dbReference>
<dbReference type="InterPro" id="IPR004547">
    <property type="entry name" value="Glucosamine6P_isomerase"/>
</dbReference>
<reference evidence="5 6" key="1">
    <citation type="journal article" date="2014" name="J. Microbiol.">
        <title>Diaminobutyricibacter tongyongensis gen. nov., sp. nov. and Homoserinibacter gongjuensis gen. nov., sp. nov. belong to the family Microbacteriaceae.</title>
        <authorList>
            <person name="Kim S.J."/>
            <person name="Ahn J.H."/>
            <person name="Weon H.Y."/>
            <person name="Hamada M."/>
            <person name="Suzuki K."/>
            <person name="Kwon S.W."/>
        </authorList>
    </citation>
    <scope>NUCLEOTIDE SEQUENCE [LARGE SCALE GENOMIC DNA]</scope>
    <source>
        <strain evidence="5 6">NBRC 108724</strain>
    </source>
</reference>
<gene>
    <name evidence="3 5" type="primary">nagB</name>
    <name evidence="5" type="ORF">G3T36_03740</name>
</gene>
<dbReference type="InterPro" id="IPR018321">
    <property type="entry name" value="Glucosamine6P_isomerase_CS"/>
</dbReference>
<feature type="active site" description="For ring-opening step" evidence="3">
    <location>
        <position position="136"/>
    </location>
</feature>
<dbReference type="PANTHER" id="PTHR11280">
    <property type="entry name" value="GLUCOSAMINE-6-PHOSPHATE ISOMERASE"/>
    <property type="match status" value="1"/>
</dbReference>
<dbReference type="HAMAP" id="MF_01241">
    <property type="entry name" value="GlcN6P_deamin"/>
    <property type="match status" value="1"/>
</dbReference>
<evidence type="ECO:0000256" key="3">
    <source>
        <dbReference type="HAMAP-Rule" id="MF_01241"/>
    </source>
</evidence>
<evidence type="ECO:0000256" key="1">
    <source>
        <dbReference type="ARBA" id="ARBA00022801"/>
    </source>
</evidence>
<dbReference type="PANTHER" id="PTHR11280:SF5">
    <property type="entry name" value="GLUCOSAMINE-6-PHOSPHATE ISOMERASE"/>
    <property type="match status" value="1"/>
</dbReference>
<feature type="site" description="Part of the allosteric site" evidence="3">
    <location>
        <position position="153"/>
    </location>
</feature>
<dbReference type="GO" id="GO:0005737">
    <property type="term" value="C:cytoplasm"/>
    <property type="evidence" value="ECO:0007669"/>
    <property type="project" value="TreeGrafter"/>
</dbReference>
<comment type="catalytic activity">
    <reaction evidence="3">
        <text>alpha-D-glucosamine 6-phosphate + H2O = beta-D-fructose 6-phosphate + NH4(+)</text>
        <dbReference type="Rhea" id="RHEA:12172"/>
        <dbReference type="ChEBI" id="CHEBI:15377"/>
        <dbReference type="ChEBI" id="CHEBI:28938"/>
        <dbReference type="ChEBI" id="CHEBI:57634"/>
        <dbReference type="ChEBI" id="CHEBI:75989"/>
        <dbReference type="EC" id="3.5.99.6"/>
    </reaction>
</comment>
<feature type="site" description="Part of the allosteric site" evidence="3">
    <location>
        <position position="146"/>
    </location>
</feature>
<dbReference type="Gene3D" id="3.40.50.1360">
    <property type="match status" value="1"/>
</dbReference>
<dbReference type="Proteomes" id="UP000474967">
    <property type="component" value="Unassembled WGS sequence"/>
</dbReference>
<dbReference type="GO" id="GO:0005975">
    <property type="term" value="P:carbohydrate metabolic process"/>
    <property type="evidence" value="ECO:0007669"/>
    <property type="project" value="InterPro"/>
</dbReference>
<dbReference type="InterPro" id="IPR006148">
    <property type="entry name" value="Glc/Gal-6P_isomerase"/>
</dbReference>
<feature type="active site" description="Proton acceptor; for ring-opening step" evidence="3">
    <location>
        <position position="138"/>
    </location>
</feature>
<comment type="similarity">
    <text evidence="3">Belongs to the glucosamine/galactosamine-6-phosphate isomerase family. NagB subfamily.</text>
</comment>
<dbReference type="GO" id="GO:0042802">
    <property type="term" value="F:identical protein binding"/>
    <property type="evidence" value="ECO:0007669"/>
    <property type="project" value="TreeGrafter"/>
</dbReference>
<feature type="active site" description="For ring-opening step" evidence="3">
    <location>
        <position position="143"/>
    </location>
</feature>
<evidence type="ECO:0000256" key="2">
    <source>
        <dbReference type="ARBA" id="ARBA00023277"/>
    </source>
</evidence>
<organism evidence="5 6">
    <name type="scientific">Leifsonia tongyongensis</name>
    <dbReference type="NCBI Taxonomy" id="1268043"/>
    <lineage>
        <taxon>Bacteria</taxon>
        <taxon>Bacillati</taxon>
        <taxon>Actinomycetota</taxon>
        <taxon>Actinomycetes</taxon>
        <taxon>Micrococcales</taxon>
        <taxon>Microbacteriaceae</taxon>
        <taxon>Leifsonia</taxon>
    </lineage>
</organism>
<keyword evidence="3" id="KW-0021">Allosteric enzyme</keyword>
<dbReference type="InterPro" id="IPR037171">
    <property type="entry name" value="NagB/RpiA_transferase-like"/>
</dbReference>
<comment type="caution">
    <text evidence="5">The sequence shown here is derived from an EMBL/GenBank/DDBJ whole genome shotgun (WGS) entry which is preliminary data.</text>
</comment>
<comment type="caution">
    <text evidence="3">Lacks conserved residue(s) required for the propagation of feature annotation.</text>
</comment>
<comment type="function">
    <text evidence="3">Catalyzes the reversible isomerization-deamination of glucosamine 6-phosphate (GlcN6P) to form fructose 6-phosphate (Fru6P) and ammonium ion.</text>
</comment>
<dbReference type="NCBIfam" id="NF001684">
    <property type="entry name" value="PRK00443.1-4"/>
    <property type="match status" value="1"/>
</dbReference>
<dbReference type="UniPathway" id="UPA00629">
    <property type="reaction ID" value="UER00684"/>
</dbReference>
<protein>
    <recommendedName>
        <fullName evidence="3">Glucosamine-6-phosphate deaminase</fullName>
        <ecNumber evidence="3">3.5.99.6</ecNumber>
    </recommendedName>
    <alternativeName>
        <fullName evidence="3">GlcN6P deaminase</fullName>
        <shortName evidence="3">GNPDA</shortName>
    </alternativeName>
    <alternativeName>
        <fullName evidence="3">Glucosamine-6-phosphate isomerase</fullName>
    </alternativeName>
</protein>
<dbReference type="RefSeq" id="WP_163288052.1">
    <property type="nucleotide sequence ID" value="NZ_JAAGWY010000001.1"/>
</dbReference>
<dbReference type="PROSITE" id="PS01161">
    <property type="entry name" value="GLC_GALNAC_ISOMERASE"/>
    <property type="match status" value="1"/>
</dbReference>
<dbReference type="GO" id="GO:0004342">
    <property type="term" value="F:glucosamine-6-phosphate deaminase activity"/>
    <property type="evidence" value="ECO:0007669"/>
    <property type="project" value="UniProtKB-UniRule"/>
</dbReference>
<dbReference type="SUPFAM" id="SSF100950">
    <property type="entry name" value="NagB/RpiA/CoA transferase-like"/>
    <property type="match status" value="1"/>
</dbReference>
<dbReference type="AlphaFoldDB" id="A0A6L9XUN7"/>
<evidence type="ECO:0000313" key="5">
    <source>
        <dbReference type="EMBL" id="NEN04975.1"/>
    </source>
</evidence>
<dbReference type="EC" id="3.5.99.6" evidence="3"/>
<keyword evidence="2 3" id="KW-0119">Carbohydrate metabolism</keyword>
<feature type="domain" description="Glucosamine/galactosamine-6-phosphate isomerase" evidence="4">
    <location>
        <begin position="13"/>
        <end position="228"/>
    </location>
</feature>
<dbReference type="Pfam" id="PF01182">
    <property type="entry name" value="Glucosamine_iso"/>
    <property type="match status" value="1"/>
</dbReference>
<evidence type="ECO:0000259" key="4">
    <source>
        <dbReference type="Pfam" id="PF01182"/>
    </source>
</evidence>